<dbReference type="RefSeq" id="XP_001563467.1">
    <property type="nucleotide sequence ID" value="XM_001563417.1"/>
</dbReference>
<dbReference type="InParanoid" id="A4H7Y8"/>
<evidence type="ECO:0000313" key="3">
    <source>
        <dbReference type="EMBL" id="CAM42035.1"/>
    </source>
</evidence>
<protein>
    <submittedName>
        <fullName evidence="3">Uncharacterized protein</fullName>
    </submittedName>
</protein>
<feature type="compositionally biased region" description="Basic and acidic residues" evidence="2">
    <location>
        <begin position="620"/>
        <end position="636"/>
    </location>
</feature>
<sequence>MREAGREERDERCKTAPGHTFASPHPTTHPSRPASIHFLSASRLRRFSFCPFLPQCMSPPHPCRSRTSTHARAFSPCLARMETPLHHDAEAADACVKVSFPSVSTATLNPAAVAPPVALEAVAQRQGVARDTLPPNALCSSPSSMTQVPLLRLEAGVETAASVGTSVPSLNTAAATTTAAARESSHSHPHLLHIIQQQQERIATLHASLERAVKSAQRSCAALESLHCKPHVPTRTGRIHTVGAALSSVNCASSSSCASIAEVMPAVATTVRWTDSIAATPMSASPVSRDSITEWKGDSPPPECSSHVPSSSFIAPPTCSVLPVILLDITSMFTTRSTGAVAAAAHLNGLQSPLPTHRRCSDTQTDSVATESTTSNDKVTGGSRGMTGTLVDQLRGELAEAQRRLQTTEGSVKSLCARMLALQKQSCGPGASSCESADIVFFPDDSAGTSSRRDPVCGVDGASCPEAAAEYIIDGDVRKDMEELRRLRLLLRFSELKKDSDRLAGVVDALHESSAAQLHLQKRCDRLEHEKAQGRDCLRAIASCIERTLAASSKSTTDNHSDDSTAAAAAPSAMPDESVSVLKYVLRLCTDVVLSSGPHTAPLPLLHSSPLQARQSPLQRRQDRLHRAVSDSRDVVRPLPCRPPSRKASWRDPSATAAAAARGERRAR</sequence>
<keyword evidence="4" id="KW-1185">Reference proteome</keyword>
<keyword evidence="1" id="KW-0175">Coiled coil</keyword>
<feature type="coiled-coil region" evidence="1">
    <location>
        <begin position="391"/>
        <end position="418"/>
    </location>
</feature>
<dbReference type="GeneID" id="5413984"/>
<feature type="region of interest" description="Disordered" evidence="2">
    <location>
        <begin position="282"/>
        <end position="309"/>
    </location>
</feature>
<reference evidence="3 4" key="1">
    <citation type="journal article" date="2007" name="Nat. Genet.">
        <title>Comparative genomic analysis of three Leishmania species that cause diverse human disease.</title>
        <authorList>
            <person name="Peacock C.S."/>
            <person name="Seeger K."/>
            <person name="Harris D."/>
            <person name="Murphy L."/>
            <person name="Ruiz J.C."/>
            <person name="Quail M.A."/>
            <person name="Peters N."/>
            <person name="Adlem E."/>
            <person name="Tivey A."/>
            <person name="Aslett M."/>
            <person name="Kerhornou A."/>
            <person name="Ivens A."/>
            <person name="Fraser A."/>
            <person name="Rajandream M.A."/>
            <person name="Carver T."/>
            <person name="Norbertczak H."/>
            <person name="Chillingworth T."/>
            <person name="Hance Z."/>
            <person name="Jagels K."/>
            <person name="Moule S."/>
            <person name="Ormond D."/>
            <person name="Rutter S."/>
            <person name="Squares R."/>
            <person name="Whitehead S."/>
            <person name="Rabbinowitsch E."/>
            <person name="Arrowsmith C."/>
            <person name="White B."/>
            <person name="Thurston S."/>
            <person name="Bringaud F."/>
            <person name="Baldauf S.L."/>
            <person name="Faulconbridge A."/>
            <person name="Jeffares D."/>
            <person name="Depledge D.P."/>
            <person name="Oyola S.O."/>
            <person name="Hilley J.D."/>
            <person name="Brito L.O."/>
            <person name="Tosi L.R."/>
            <person name="Barrell B."/>
            <person name="Cruz A.K."/>
            <person name="Mottram J.C."/>
            <person name="Smith D.F."/>
            <person name="Berriman M."/>
        </authorList>
    </citation>
    <scope>NUCLEOTIDE SEQUENCE [LARGE SCALE GENOMIC DNA]</scope>
    <source>
        <strain evidence="3 4">MHOM/BR/75/M2904</strain>
    </source>
</reference>
<feature type="compositionally biased region" description="Low complexity" evidence="2">
    <location>
        <begin position="564"/>
        <end position="573"/>
    </location>
</feature>
<feature type="compositionally biased region" description="Basic and acidic residues" evidence="2">
    <location>
        <begin position="1"/>
        <end position="14"/>
    </location>
</feature>
<dbReference type="EMBL" id="FR798989">
    <property type="protein sequence ID" value="CAM42035.1"/>
    <property type="molecule type" value="Genomic_DNA"/>
</dbReference>
<gene>
    <name evidence="3" type="ORF">LBRM_15_0180</name>
</gene>
<accession>A4H7Y8</accession>
<feature type="region of interest" description="Disordered" evidence="2">
    <location>
        <begin position="601"/>
        <end position="668"/>
    </location>
</feature>
<feature type="compositionally biased region" description="Polar residues" evidence="2">
    <location>
        <begin position="362"/>
        <end position="378"/>
    </location>
</feature>
<organism evidence="3 4">
    <name type="scientific">Leishmania braziliensis</name>
    <dbReference type="NCBI Taxonomy" id="5660"/>
    <lineage>
        <taxon>Eukaryota</taxon>
        <taxon>Discoba</taxon>
        <taxon>Euglenozoa</taxon>
        <taxon>Kinetoplastea</taxon>
        <taxon>Metakinetoplastina</taxon>
        <taxon>Trypanosomatida</taxon>
        <taxon>Trypanosomatidae</taxon>
        <taxon>Leishmaniinae</taxon>
        <taxon>Leishmania</taxon>
        <taxon>Leishmania braziliensis species complex</taxon>
    </lineage>
</organism>
<evidence type="ECO:0000313" key="4">
    <source>
        <dbReference type="Proteomes" id="UP000007258"/>
    </source>
</evidence>
<evidence type="ECO:0000256" key="1">
    <source>
        <dbReference type="SAM" id="Coils"/>
    </source>
</evidence>
<dbReference type="Proteomes" id="UP000007258">
    <property type="component" value="Chromosome 15"/>
</dbReference>
<dbReference type="KEGG" id="lbz:LBRM_15_0180"/>
<feature type="region of interest" description="Disordered" evidence="2">
    <location>
        <begin position="353"/>
        <end position="387"/>
    </location>
</feature>
<feature type="compositionally biased region" description="Polar residues" evidence="2">
    <location>
        <begin position="609"/>
        <end position="619"/>
    </location>
</feature>
<feature type="region of interest" description="Disordered" evidence="2">
    <location>
        <begin position="552"/>
        <end position="573"/>
    </location>
</feature>
<dbReference type="VEuPathDB" id="TriTrypDB:LbrM.15.0180"/>
<name>A4H7Y8_LEIBR</name>
<evidence type="ECO:0000256" key="2">
    <source>
        <dbReference type="SAM" id="MobiDB-lite"/>
    </source>
</evidence>
<dbReference type="AlphaFoldDB" id="A4H7Y8"/>
<reference evidence="3 4" key="2">
    <citation type="journal article" date="2011" name="Genome Res.">
        <title>Chromosome and gene copy number variation allow major structural change between species and strains of Leishmania.</title>
        <authorList>
            <person name="Rogers M.B."/>
            <person name="Hilley J.D."/>
            <person name="Dickens N.J."/>
            <person name="Wilkes J."/>
            <person name="Bates P.A."/>
            <person name="Depledge D.P."/>
            <person name="Harris D."/>
            <person name="Her Y."/>
            <person name="Herzyk P."/>
            <person name="Imamura H."/>
            <person name="Otto T.D."/>
            <person name="Sanders M."/>
            <person name="Seeger K."/>
            <person name="Dujardin J.C."/>
            <person name="Berriman M."/>
            <person name="Smith D.F."/>
            <person name="Hertz-Fowler C."/>
            <person name="Mottram J.C."/>
        </authorList>
    </citation>
    <scope>NUCLEOTIDE SEQUENCE [LARGE SCALE GENOMIC DNA]</scope>
    <source>
        <strain evidence="3 4">MHOM/BR/75/M2904</strain>
    </source>
</reference>
<proteinExistence type="predicted"/>
<feature type="region of interest" description="Disordered" evidence="2">
    <location>
        <begin position="1"/>
        <end position="34"/>
    </location>
</feature>
<dbReference type="OMA" id="CLARMET"/>